<evidence type="ECO:0000256" key="6">
    <source>
        <dbReference type="SAM" id="Coils"/>
    </source>
</evidence>
<dbReference type="PANTHER" id="PTHR13800">
    <property type="entry name" value="TRANSIENT RECEPTOR POTENTIAL CATION CHANNEL, SUBFAMILY M, MEMBER 6"/>
    <property type="match status" value="1"/>
</dbReference>
<dbReference type="InterPro" id="IPR015797">
    <property type="entry name" value="NUDIX_hydrolase-like_dom_sf"/>
</dbReference>
<evidence type="ECO:0000256" key="1">
    <source>
        <dbReference type="ARBA" id="ARBA00004651"/>
    </source>
</evidence>
<evidence type="ECO:0000256" key="4">
    <source>
        <dbReference type="ARBA" id="ARBA00022989"/>
    </source>
</evidence>
<dbReference type="InterPro" id="IPR057366">
    <property type="entry name" value="TRPM-like"/>
</dbReference>
<dbReference type="Pfam" id="PF25508">
    <property type="entry name" value="TRPM2"/>
    <property type="match status" value="1"/>
</dbReference>
<keyword evidence="12" id="KW-1185">Reference proteome</keyword>
<keyword evidence="6" id="KW-0175">Coiled coil</keyword>
<feature type="transmembrane region" description="Helical" evidence="8">
    <location>
        <begin position="582"/>
        <end position="604"/>
    </location>
</feature>
<dbReference type="SUPFAM" id="SSF55811">
    <property type="entry name" value="Nudix"/>
    <property type="match status" value="1"/>
</dbReference>
<dbReference type="EMBL" id="BFAA01008169">
    <property type="protein sequence ID" value="GCB65419.1"/>
    <property type="molecule type" value="Genomic_DNA"/>
</dbReference>
<evidence type="ECO:0000256" key="2">
    <source>
        <dbReference type="ARBA" id="ARBA00022475"/>
    </source>
</evidence>
<dbReference type="Pfam" id="PF00520">
    <property type="entry name" value="Ion_trans"/>
    <property type="match status" value="1"/>
</dbReference>
<organism evidence="11 12">
    <name type="scientific">Scyliorhinus torazame</name>
    <name type="common">Cloudy catshark</name>
    <name type="synonym">Catulus torazame</name>
    <dbReference type="NCBI Taxonomy" id="75743"/>
    <lineage>
        <taxon>Eukaryota</taxon>
        <taxon>Metazoa</taxon>
        <taxon>Chordata</taxon>
        <taxon>Craniata</taxon>
        <taxon>Vertebrata</taxon>
        <taxon>Chondrichthyes</taxon>
        <taxon>Elasmobranchii</taxon>
        <taxon>Galeomorphii</taxon>
        <taxon>Galeoidea</taxon>
        <taxon>Carcharhiniformes</taxon>
        <taxon>Scyliorhinidae</taxon>
        <taxon>Scyliorhinus</taxon>
    </lineage>
</organism>
<feature type="transmembrane region" description="Helical" evidence="8">
    <location>
        <begin position="357"/>
        <end position="378"/>
    </location>
</feature>
<feature type="transmembrane region" description="Helical" evidence="8">
    <location>
        <begin position="420"/>
        <end position="444"/>
    </location>
</feature>
<evidence type="ECO:0000256" key="3">
    <source>
        <dbReference type="ARBA" id="ARBA00022692"/>
    </source>
</evidence>
<protein>
    <submittedName>
        <fullName evidence="11">Uncharacterized protein</fullName>
    </submittedName>
</protein>
<gene>
    <name evidence="11" type="ORF">scyTo_0014884</name>
</gene>
<feature type="transmembrane region" description="Helical" evidence="8">
    <location>
        <begin position="272"/>
        <end position="291"/>
    </location>
</feature>
<dbReference type="InterPro" id="IPR050927">
    <property type="entry name" value="TRPM"/>
</dbReference>
<feature type="region of interest" description="Disordered" evidence="7">
    <location>
        <begin position="829"/>
        <end position="876"/>
    </location>
</feature>
<dbReference type="Proteomes" id="UP000288216">
    <property type="component" value="Unassembled WGS sequence"/>
</dbReference>
<keyword evidence="5 8" id="KW-0472">Membrane</keyword>
<evidence type="ECO:0000256" key="7">
    <source>
        <dbReference type="SAM" id="MobiDB-lite"/>
    </source>
</evidence>
<feature type="domain" description="TRPM-like" evidence="10">
    <location>
        <begin position="1"/>
        <end position="249"/>
    </location>
</feature>
<dbReference type="GO" id="GO:0099604">
    <property type="term" value="F:ligand-gated calcium channel activity"/>
    <property type="evidence" value="ECO:0007669"/>
    <property type="project" value="TreeGrafter"/>
</dbReference>
<name>A0A401NX13_SCYTO</name>
<evidence type="ECO:0000256" key="5">
    <source>
        <dbReference type="ARBA" id="ARBA00023136"/>
    </source>
</evidence>
<feature type="coiled-coil region" evidence="6">
    <location>
        <begin position="658"/>
        <end position="713"/>
    </location>
</feature>
<evidence type="ECO:0000313" key="12">
    <source>
        <dbReference type="Proteomes" id="UP000288216"/>
    </source>
</evidence>
<evidence type="ECO:0000256" key="8">
    <source>
        <dbReference type="SAM" id="Phobius"/>
    </source>
</evidence>
<reference evidence="11 12" key="1">
    <citation type="journal article" date="2018" name="Nat. Ecol. Evol.">
        <title>Shark genomes provide insights into elasmobranch evolution and the origin of vertebrates.</title>
        <authorList>
            <person name="Hara Y"/>
            <person name="Yamaguchi K"/>
            <person name="Onimaru K"/>
            <person name="Kadota M"/>
            <person name="Koyanagi M"/>
            <person name="Keeley SD"/>
            <person name="Tatsumi K"/>
            <person name="Tanaka K"/>
            <person name="Motone F"/>
            <person name="Kageyama Y"/>
            <person name="Nozu R"/>
            <person name="Adachi N"/>
            <person name="Nishimura O"/>
            <person name="Nakagawa R"/>
            <person name="Tanegashima C"/>
            <person name="Kiyatake I"/>
            <person name="Matsumoto R"/>
            <person name="Murakumo K"/>
            <person name="Nishida K"/>
            <person name="Terakita A"/>
            <person name="Kuratani S"/>
            <person name="Sato K"/>
            <person name="Hyodo S Kuraku.S."/>
        </authorList>
    </citation>
    <scope>NUCLEOTIDE SEQUENCE [LARGE SCALE GENOMIC DNA]</scope>
</reference>
<evidence type="ECO:0000313" key="11">
    <source>
        <dbReference type="EMBL" id="GCB65419.1"/>
    </source>
</evidence>
<keyword evidence="4 8" id="KW-1133">Transmembrane helix</keyword>
<feature type="domain" description="Ion transport" evidence="9">
    <location>
        <begin position="369"/>
        <end position="618"/>
    </location>
</feature>
<dbReference type="GO" id="GO:0005886">
    <property type="term" value="C:plasma membrane"/>
    <property type="evidence" value="ECO:0007669"/>
    <property type="project" value="UniProtKB-SubCell"/>
</dbReference>
<sequence>MFAALVGDKPGFVELFLENGVNLREFLSPETLVRLYNNIPPYTLLYKKLQKVMECEKQPQISDKVDGKRKVLLHHVSIVLQELLGEFTGPLYKQLKDTQERKMFSISPIKINILPSAPHDMQRTYSQESEICEEEAEDPERDLFIWAILQKRKDLASIFWVQAMDSIDSSLVACKILKKMSSEENDTDLSEEMEELAQEYEDRAIGLFTECYRKHTKRAQKMLVRVSSTWGNTTCLRLALEAESQRFMALGGVQALLTKIWWGELSVDTNTWQVVLCLFLWPIIYSNLITFRRDEERKKKKLSSDRELNTNSPVTENLNFGQRAISQTVLLPRSDDQDTKPLSHWQQLKAFYTSPVVVFYWNVVAYFGFLWLFSYVLLIDFQTQPSGKEYFLYFWLSTLVCEEIRQLFYDPGGFGFRSKALLYISSTWNRMDVAAILLFVVGLICRCFPATFYEGRIILCLDFIIYCIRVMHIFTVSKTLGPKIIMVQMMMKDIFFFLFLLLLAMVAYGVAKQGILIYNEQRLDWIFQGVVYQPYQMIFGEILTDVSFSGFDLSQCTVNGTDPYKPKCPVHDSNNDPIFPEWLTIILLCLYMLFTNILLLNLLIAMFNYTFQLIQDNTDKIWKFQRYPLIEEYYCRPPAPPPFIVFSHIFLLIEHATQRKVKRKHKKFKKQLDDKEEAELLTWEAIIKENYLIKQKRNQCQSLNQQISCTMEKVDAVAEIIDVNREGNKVEHRISHLEEQMTQSMRALNWIMNTLIEKNFGSRESAPVLVISDSKNKEDEIEDEEKDLKSLCHVNARSLMYPDTNIQRYPVPDEKVPWEIKFDGYAPPTYTAETAGEDHSTGLSKLKTASKDGSQDRDAVQESLPQNPKGRTGLGGRGKLCCFGPNHAVDPIITRLKRNSDNSPAVKCGKKVLEFLVVRYPGEDWTLPAGVLHHGETFPKKMKVILNPKMLNMFQKLREEAVEVGAKFCAN</sequence>
<dbReference type="AlphaFoldDB" id="A0A401NX13"/>
<dbReference type="PANTHER" id="PTHR13800:SF2">
    <property type="entry name" value="TRANSIENT RECEPTOR POTENTIAL CATION CHANNEL SUBFAMILY M MEMBER 2"/>
    <property type="match status" value="1"/>
</dbReference>
<feature type="transmembrane region" description="Helical" evidence="8">
    <location>
        <begin position="456"/>
        <end position="474"/>
    </location>
</feature>
<comment type="caution">
    <text evidence="11">The sequence shown here is derived from an EMBL/GenBank/DDBJ whole genome shotgun (WGS) entry which is preliminary data.</text>
</comment>
<comment type="subcellular location">
    <subcellularLocation>
        <location evidence="1">Cell membrane</location>
        <topology evidence="1">Multi-pass membrane protein</topology>
    </subcellularLocation>
</comment>
<dbReference type="OMA" id="DECERMT"/>
<keyword evidence="2" id="KW-1003">Cell membrane</keyword>
<evidence type="ECO:0000259" key="10">
    <source>
        <dbReference type="Pfam" id="PF25508"/>
    </source>
</evidence>
<dbReference type="STRING" id="75743.A0A401NX13"/>
<accession>A0A401NX13</accession>
<proteinExistence type="predicted"/>
<dbReference type="InterPro" id="IPR005821">
    <property type="entry name" value="Ion_trans_dom"/>
</dbReference>
<feature type="transmembrane region" description="Helical" evidence="8">
    <location>
        <begin position="494"/>
        <end position="511"/>
    </location>
</feature>
<dbReference type="Gene3D" id="3.90.79.10">
    <property type="entry name" value="Nucleoside Triphosphate Pyrophosphohydrolase"/>
    <property type="match status" value="1"/>
</dbReference>
<keyword evidence="3 8" id="KW-0812">Transmembrane</keyword>
<dbReference type="Pfam" id="PF25969">
    <property type="entry name" value="NUDT9_N"/>
    <property type="match status" value="1"/>
</dbReference>
<dbReference type="OrthoDB" id="310870at2759"/>
<evidence type="ECO:0000259" key="9">
    <source>
        <dbReference type="Pfam" id="PF00520"/>
    </source>
</evidence>
<feature type="compositionally biased region" description="Basic and acidic residues" evidence="7">
    <location>
        <begin position="849"/>
        <end position="860"/>
    </location>
</feature>